<dbReference type="GO" id="GO:0016799">
    <property type="term" value="F:hydrolase activity, hydrolyzing N-glycosyl compounds"/>
    <property type="evidence" value="ECO:0007669"/>
    <property type="project" value="InterPro"/>
</dbReference>
<dbReference type="SUPFAM" id="SSF53590">
    <property type="entry name" value="Nucleoside hydrolase"/>
    <property type="match status" value="1"/>
</dbReference>
<proteinExistence type="predicted"/>
<dbReference type="PANTHER" id="PTHR43264:SF1">
    <property type="entry name" value="INOSINE_URIDINE-PREFERRING NUCLEOSIDE HYDROLASE DOMAIN-CONTAINING PROTEIN"/>
    <property type="match status" value="1"/>
</dbReference>
<dbReference type="PANTHER" id="PTHR43264">
    <property type="match status" value="1"/>
</dbReference>
<reference evidence="1 2" key="2">
    <citation type="journal article" date="2012" name="PLoS Pathog.">
        <title>Diverse lifestyles and strategies of plant pathogenesis encoded in the genomes of eighteen Dothideomycetes fungi.</title>
        <authorList>
            <person name="Ohm R.A."/>
            <person name="Feau N."/>
            <person name="Henrissat B."/>
            <person name="Schoch C.L."/>
            <person name="Horwitz B.A."/>
            <person name="Barry K.W."/>
            <person name="Condon B.J."/>
            <person name="Copeland A.C."/>
            <person name="Dhillon B."/>
            <person name="Glaser F."/>
            <person name="Hesse C.N."/>
            <person name="Kosti I."/>
            <person name="LaButti K."/>
            <person name="Lindquist E.A."/>
            <person name="Lucas S."/>
            <person name="Salamov A.A."/>
            <person name="Bradshaw R.E."/>
            <person name="Ciuffetti L."/>
            <person name="Hamelin R.C."/>
            <person name="Kema G.H.J."/>
            <person name="Lawrence C."/>
            <person name="Scott J.A."/>
            <person name="Spatafora J.W."/>
            <person name="Turgeon B.G."/>
            <person name="de Wit P.J.G.M."/>
            <person name="Zhong S."/>
            <person name="Goodwin S.B."/>
            <person name="Grigoriev I.V."/>
        </authorList>
    </citation>
    <scope>NUCLEOTIDE SEQUENCE [LARGE SCALE GENOMIC DNA]</scope>
    <source>
        <strain evidence="2">NZE10 / CBS 128990</strain>
    </source>
</reference>
<dbReference type="Gene3D" id="3.90.245.10">
    <property type="entry name" value="Ribonucleoside hydrolase-like"/>
    <property type="match status" value="1"/>
</dbReference>
<dbReference type="STRING" id="675120.M2YJL6"/>
<dbReference type="eggNOG" id="ENOG502S3M0">
    <property type="taxonomic scope" value="Eukaryota"/>
</dbReference>
<dbReference type="OrthoDB" id="187522at2759"/>
<evidence type="ECO:0000313" key="2">
    <source>
        <dbReference type="Proteomes" id="UP000016933"/>
    </source>
</evidence>
<reference evidence="2" key="1">
    <citation type="journal article" date="2012" name="PLoS Genet.">
        <title>The genomes of the fungal plant pathogens Cladosporium fulvum and Dothistroma septosporum reveal adaptation to different hosts and lifestyles but also signatures of common ancestry.</title>
        <authorList>
            <person name="de Wit P.J.G.M."/>
            <person name="van der Burgt A."/>
            <person name="Oekmen B."/>
            <person name="Stergiopoulos I."/>
            <person name="Abd-Elsalam K.A."/>
            <person name="Aerts A.L."/>
            <person name="Bahkali A.H."/>
            <person name="Beenen H.G."/>
            <person name="Chettri P."/>
            <person name="Cox M.P."/>
            <person name="Datema E."/>
            <person name="de Vries R.P."/>
            <person name="Dhillon B."/>
            <person name="Ganley A.R."/>
            <person name="Griffiths S.A."/>
            <person name="Guo Y."/>
            <person name="Hamelin R.C."/>
            <person name="Henrissat B."/>
            <person name="Kabir M.S."/>
            <person name="Jashni M.K."/>
            <person name="Kema G."/>
            <person name="Klaubauf S."/>
            <person name="Lapidus A."/>
            <person name="Levasseur A."/>
            <person name="Lindquist E."/>
            <person name="Mehrabi R."/>
            <person name="Ohm R.A."/>
            <person name="Owen T.J."/>
            <person name="Salamov A."/>
            <person name="Schwelm A."/>
            <person name="Schijlen E."/>
            <person name="Sun H."/>
            <person name="van den Burg H.A."/>
            <person name="van Ham R.C.H.J."/>
            <person name="Zhang S."/>
            <person name="Goodwin S.B."/>
            <person name="Grigoriev I.V."/>
            <person name="Collemare J."/>
            <person name="Bradshaw R.E."/>
        </authorList>
    </citation>
    <scope>NUCLEOTIDE SEQUENCE [LARGE SCALE GENOMIC DNA]</scope>
    <source>
        <strain evidence="2">NZE10 / CBS 128990</strain>
    </source>
</reference>
<evidence type="ECO:0008006" key="3">
    <source>
        <dbReference type="Google" id="ProtNLM"/>
    </source>
</evidence>
<gene>
    <name evidence="1" type="ORF">DOTSEDRAFT_159290</name>
</gene>
<dbReference type="Proteomes" id="UP000016933">
    <property type="component" value="Unassembled WGS sequence"/>
</dbReference>
<dbReference type="InterPro" id="IPR036452">
    <property type="entry name" value="Ribo_hydro-like"/>
</dbReference>
<dbReference type="AlphaFoldDB" id="M2YJL6"/>
<protein>
    <recommendedName>
        <fullName evidence="3">Inosine/uridine-preferring nucleoside hydrolase domain-containing protein</fullName>
    </recommendedName>
</protein>
<name>M2YJL6_DOTSN</name>
<organism evidence="1 2">
    <name type="scientific">Dothistroma septosporum (strain NZE10 / CBS 128990)</name>
    <name type="common">Red band needle blight fungus</name>
    <name type="synonym">Mycosphaerella pini</name>
    <dbReference type="NCBI Taxonomy" id="675120"/>
    <lineage>
        <taxon>Eukaryota</taxon>
        <taxon>Fungi</taxon>
        <taxon>Dikarya</taxon>
        <taxon>Ascomycota</taxon>
        <taxon>Pezizomycotina</taxon>
        <taxon>Dothideomycetes</taxon>
        <taxon>Dothideomycetidae</taxon>
        <taxon>Mycosphaerellales</taxon>
        <taxon>Mycosphaerellaceae</taxon>
        <taxon>Dothistroma</taxon>
    </lineage>
</organism>
<dbReference type="HOGENOM" id="CLU_055874_0_0_1"/>
<evidence type="ECO:0000313" key="1">
    <source>
        <dbReference type="EMBL" id="EME39121.1"/>
    </source>
</evidence>
<accession>M2YJL6</accession>
<dbReference type="OMA" id="AHVVNNW"/>
<keyword evidence="2" id="KW-1185">Reference proteome</keyword>
<sequence length="319" mass="34138">MTDVDDVGALAVANVLHNCGLCDLRGVMVNTPSKYGALTASVVNTYFGNGDVPIAAMRPLTSETFLDQQTFLYVDYASKVAHNFPRALEDAEQTSTPGEIYSSILESASDGSVTIISIGFLDNLAGLISSVEGHALVSAKVAELVIMGGEYPSGWEFNFGGVHPWTTAKVIEGWPSNVPITYSGLELGMDIMSGEGLKQRCPADSPILAAYEWYNGRCNTVRESWDPLTVLYGVLGLDRHSALGLSESPFVYANADGYNSITAMNGSNAWVDDSSVTNQHWLKLADGISNTSMANLLTQLYARDPGSASCMIYAAHPDL</sequence>
<dbReference type="EMBL" id="KB446545">
    <property type="protein sequence ID" value="EME39121.1"/>
    <property type="molecule type" value="Genomic_DNA"/>
</dbReference>